<dbReference type="Proteomes" id="UP000001312">
    <property type="component" value="Unassembled WGS sequence"/>
</dbReference>
<dbReference type="RefSeq" id="XP_001587011.1">
    <property type="nucleotide sequence ID" value="XM_001586961.1"/>
</dbReference>
<dbReference type="GeneID" id="5483136"/>
<evidence type="ECO:0000313" key="4">
    <source>
        <dbReference type="Proteomes" id="UP000001312"/>
    </source>
</evidence>
<dbReference type="GO" id="GO:0070290">
    <property type="term" value="F:N-acylphosphatidylethanolamine-specific phospholipase D activity"/>
    <property type="evidence" value="ECO:0000318"/>
    <property type="project" value="GO_Central"/>
</dbReference>
<dbReference type="GO" id="GO:0070291">
    <property type="term" value="P:N-acylethanolamine metabolic process"/>
    <property type="evidence" value="ECO:0000318"/>
    <property type="project" value="GO_Central"/>
</dbReference>
<dbReference type="InterPro" id="IPR001279">
    <property type="entry name" value="Metallo-B-lactamas"/>
</dbReference>
<dbReference type="OMA" id="DHHGDNL"/>
<dbReference type="AlphaFoldDB" id="A7F293"/>
<dbReference type="InParanoid" id="A7F293"/>
<evidence type="ECO:0000313" key="3">
    <source>
        <dbReference type="EMBL" id="EDN95835.1"/>
    </source>
</evidence>
<dbReference type="KEGG" id="ssl:SS1G_12040"/>
<evidence type="ECO:0000259" key="2">
    <source>
        <dbReference type="Pfam" id="PF12706"/>
    </source>
</evidence>
<dbReference type="GO" id="GO:0005737">
    <property type="term" value="C:cytoplasm"/>
    <property type="evidence" value="ECO:0000318"/>
    <property type="project" value="GO_Central"/>
</dbReference>
<dbReference type="eggNOG" id="ENOG502QU66">
    <property type="taxonomic scope" value="Eukaryota"/>
</dbReference>
<evidence type="ECO:0000256" key="1">
    <source>
        <dbReference type="ARBA" id="ARBA00022801"/>
    </source>
</evidence>
<dbReference type="PANTHER" id="PTHR43546:SF9">
    <property type="entry name" value="L-ASCORBATE-6-PHOSPHATE LACTONASE ULAG-RELATED"/>
    <property type="match status" value="1"/>
</dbReference>
<dbReference type="InterPro" id="IPR050114">
    <property type="entry name" value="UPF0173_UPF0282_UlaG_hydrolase"/>
</dbReference>
<protein>
    <recommendedName>
        <fullName evidence="2">Metallo-beta-lactamase domain-containing protein</fullName>
    </recommendedName>
</protein>
<accession>A7F293</accession>
<feature type="domain" description="Metallo-beta-lactamase" evidence="2">
    <location>
        <begin position="26"/>
        <end position="230"/>
    </location>
</feature>
<name>A7F293_SCLS1</name>
<gene>
    <name evidence="3" type="ORF">SS1G_12040</name>
</gene>
<dbReference type="Pfam" id="PF12706">
    <property type="entry name" value="Lactamase_B_2"/>
    <property type="match status" value="1"/>
</dbReference>
<organism evidence="3 4">
    <name type="scientific">Sclerotinia sclerotiorum (strain ATCC 18683 / 1980 / Ss-1)</name>
    <name type="common">White mold</name>
    <name type="synonym">Whetzelinia sclerotiorum</name>
    <dbReference type="NCBI Taxonomy" id="665079"/>
    <lineage>
        <taxon>Eukaryota</taxon>
        <taxon>Fungi</taxon>
        <taxon>Dikarya</taxon>
        <taxon>Ascomycota</taxon>
        <taxon>Pezizomycotina</taxon>
        <taxon>Leotiomycetes</taxon>
        <taxon>Helotiales</taxon>
        <taxon>Sclerotiniaceae</taxon>
        <taxon>Sclerotinia</taxon>
    </lineage>
</organism>
<dbReference type="InterPro" id="IPR036866">
    <property type="entry name" value="RibonucZ/Hydroxyglut_hydro"/>
</dbReference>
<keyword evidence="4" id="KW-1185">Reference proteome</keyword>
<proteinExistence type="predicted"/>
<dbReference type="SUPFAM" id="SSF56281">
    <property type="entry name" value="Metallo-hydrolase/oxidoreductase"/>
    <property type="match status" value="1"/>
</dbReference>
<dbReference type="PANTHER" id="PTHR43546">
    <property type="entry name" value="UPF0173 METAL-DEPENDENT HYDROLASE MJ1163-RELATED"/>
    <property type="match status" value="1"/>
</dbReference>
<dbReference type="SMR" id="A7F293"/>
<dbReference type="GO" id="GO:0070292">
    <property type="term" value="P:N-acylphosphatidylethanolamine metabolic process"/>
    <property type="evidence" value="ECO:0000318"/>
    <property type="project" value="GO_Central"/>
</dbReference>
<keyword evidence="1" id="KW-0378">Hydrolase</keyword>
<reference evidence="4" key="1">
    <citation type="journal article" date="2011" name="PLoS Genet.">
        <title>Genomic analysis of the necrotrophic fungal pathogens Sclerotinia sclerotiorum and Botrytis cinerea.</title>
        <authorList>
            <person name="Amselem J."/>
            <person name="Cuomo C.A."/>
            <person name="van Kan J.A."/>
            <person name="Viaud M."/>
            <person name="Benito E.P."/>
            <person name="Couloux A."/>
            <person name="Coutinho P.M."/>
            <person name="de Vries R.P."/>
            <person name="Dyer P.S."/>
            <person name="Fillinger S."/>
            <person name="Fournier E."/>
            <person name="Gout L."/>
            <person name="Hahn M."/>
            <person name="Kohn L."/>
            <person name="Lapalu N."/>
            <person name="Plummer K.M."/>
            <person name="Pradier J.M."/>
            <person name="Quevillon E."/>
            <person name="Sharon A."/>
            <person name="Simon A."/>
            <person name="ten Have A."/>
            <person name="Tudzynski B."/>
            <person name="Tudzynski P."/>
            <person name="Wincker P."/>
            <person name="Andrew M."/>
            <person name="Anthouard V."/>
            <person name="Beever R.E."/>
            <person name="Beffa R."/>
            <person name="Benoit I."/>
            <person name="Bouzid O."/>
            <person name="Brault B."/>
            <person name="Chen Z."/>
            <person name="Choquer M."/>
            <person name="Collemare J."/>
            <person name="Cotton P."/>
            <person name="Danchin E.G."/>
            <person name="Da Silva C."/>
            <person name="Gautier A."/>
            <person name="Giraud C."/>
            <person name="Giraud T."/>
            <person name="Gonzalez C."/>
            <person name="Grossetete S."/>
            <person name="Guldener U."/>
            <person name="Henrissat B."/>
            <person name="Howlett B.J."/>
            <person name="Kodira C."/>
            <person name="Kretschmer M."/>
            <person name="Lappartient A."/>
            <person name="Leroch M."/>
            <person name="Levis C."/>
            <person name="Mauceli E."/>
            <person name="Neuveglise C."/>
            <person name="Oeser B."/>
            <person name="Pearson M."/>
            <person name="Poulain J."/>
            <person name="Poussereau N."/>
            <person name="Quesneville H."/>
            <person name="Rascle C."/>
            <person name="Schumacher J."/>
            <person name="Segurens B."/>
            <person name="Sexton A."/>
            <person name="Silva E."/>
            <person name="Sirven C."/>
            <person name="Soanes D.M."/>
            <person name="Talbot N.J."/>
            <person name="Templeton M."/>
            <person name="Yandava C."/>
            <person name="Yarden O."/>
            <person name="Zeng Q."/>
            <person name="Rollins J.A."/>
            <person name="Lebrun M.H."/>
            <person name="Dickman M."/>
        </authorList>
    </citation>
    <scope>NUCLEOTIDE SEQUENCE [LARGE SCALE GENOMIC DNA]</scope>
    <source>
        <strain evidence="4">ATCC 18683 / 1980 / Ss-1</strain>
    </source>
</reference>
<dbReference type="Gene3D" id="3.60.15.10">
    <property type="entry name" value="Ribonuclease Z/Hydroxyacylglutathione hydrolase-like"/>
    <property type="match status" value="1"/>
</dbReference>
<sequence>MSTFKSTINITHIGTATAVLEIDGVNFLTDPFFSPAGSSFPIREDFALEVSEDPALGLNELPPIDAVLLSHEDHADNLDDYGRQLLNGRHVFTTVDGAKNLAPRPAVRGMKPWESTSVNLGGVKYTITATPTQHFPGNECTGFILTTDRFGHHADGRPNAVWFTGDTVYIEEFARIPEQFHVVVALMNLGSAFVETPISDGKLVQITMDGKQAGSLFRMLKADHLVPMHYESWGHFTQFGKELMADFKEEGVEEKVRWLVPGKADPVHIRTLYTFTSIAHICNDTVPEAAAA</sequence>
<dbReference type="EMBL" id="CH476639">
    <property type="protein sequence ID" value="EDN95835.1"/>
    <property type="molecule type" value="Genomic_DNA"/>
</dbReference>
<dbReference type="HOGENOM" id="CLU_051050_1_0_1"/>
<dbReference type="STRING" id="665079.A7F293"/>